<sequence>FSDESKFNLFGSDGIEYVRRPSGERFNPKYIKATVKHNGGSVMVYGAFSLNGMGPLLRIHGKMTGQVYKDMIIDSALPWAERHMPAGWILQQDNDPKHTSRVVTAAFQQRHVRLLEWPSQSPDVNPIEHIWEELERRCAKQPCTNKDQKFAQLVKEWNAIPTEVIRNLIEHYRLVVQQ</sequence>
<dbReference type="GO" id="GO:0003676">
    <property type="term" value="F:nucleic acid binding"/>
    <property type="evidence" value="ECO:0007669"/>
    <property type="project" value="InterPro"/>
</dbReference>
<dbReference type="InterPro" id="IPR036397">
    <property type="entry name" value="RNaseH_sf"/>
</dbReference>
<feature type="domain" description="Tc1-like transposase DDE" evidence="1">
    <location>
        <begin position="1"/>
        <end position="146"/>
    </location>
</feature>
<dbReference type="OrthoDB" id="5824123at2759"/>
<gene>
    <name evidence="2" type="ORF">TELCIR_24806</name>
</gene>
<name>A0A2G9T7C2_TELCI</name>
<keyword evidence="3" id="KW-1185">Reference proteome</keyword>
<proteinExistence type="predicted"/>
<dbReference type="PANTHER" id="PTHR23022">
    <property type="entry name" value="TRANSPOSABLE ELEMENT-RELATED"/>
    <property type="match status" value="1"/>
</dbReference>
<evidence type="ECO:0000313" key="2">
    <source>
        <dbReference type="EMBL" id="PIO53843.1"/>
    </source>
</evidence>
<feature type="non-terminal residue" evidence="2">
    <location>
        <position position="1"/>
    </location>
</feature>
<dbReference type="PANTHER" id="PTHR23022:SF134">
    <property type="entry name" value="TRANSPOSABLE ELEMENT TC1 TRANSPOSASE"/>
    <property type="match status" value="1"/>
</dbReference>
<dbReference type="Pfam" id="PF13358">
    <property type="entry name" value="DDE_3"/>
    <property type="match status" value="1"/>
</dbReference>
<evidence type="ECO:0000313" key="3">
    <source>
        <dbReference type="Proteomes" id="UP000230423"/>
    </source>
</evidence>
<reference evidence="2 3" key="1">
    <citation type="submission" date="2015-09" db="EMBL/GenBank/DDBJ databases">
        <title>Draft genome of the parasitic nematode Teladorsagia circumcincta isolate WARC Sus (inbred).</title>
        <authorList>
            <person name="Mitreva M."/>
        </authorList>
    </citation>
    <scope>NUCLEOTIDE SEQUENCE [LARGE SCALE GENOMIC DNA]</scope>
    <source>
        <strain evidence="2 3">S</strain>
    </source>
</reference>
<dbReference type="InterPro" id="IPR038717">
    <property type="entry name" value="Tc1-like_DDE_dom"/>
</dbReference>
<dbReference type="InterPro" id="IPR052338">
    <property type="entry name" value="Transposase_5"/>
</dbReference>
<dbReference type="Gene3D" id="3.30.420.10">
    <property type="entry name" value="Ribonuclease H-like superfamily/Ribonuclease H"/>
    <property type="match status" value="1"/>
</dbReference>
<dbReference type="Proteomes" id="UP000230423">
    <property type="component" value="Unassembled WGS sequence"/>
</dbReference>
<accession>A0A2G9T7C2</accession>
<dbReference type="AlphaFoldDB" id="A0A2G9T7C2"/>
<protein>
    <recommendedName>
        <fullName evidence="1">Tc1-like transposase DDE domain-containing protein</fullName>
    </recommendedName>
</protein>
<organism evidence="2 3">
    <name type="scientific">Teladorsagia circumcincta</name>
    <name type="common">Brown stomach worm</name>
    <name type="synonym">Ostertagia circumcincta</name>
    <dbReference type="NCBI Taxonomy" id="45464"/>
    <lineage>
        <taxon>Eukaryota</taxon>
        <taxon>Metazoa</taxon>
        <taxon>Ecdysozoa</taxon>
        <taxon>Nematoda</taxon>
        <taxon>Chromadorea</taxon>
        <taxon>Rhabditida</taxon>
        <taxon>Rhabditina</taxon>
        <taxon>Rhabditomorpha</taxon>
        <taxon>Strongyloidea</taxon>
        <taxon>Trichostrongylidae</taxon>
        <taxon>Teladorsagia</taxon>
    </lineage>
</organism>
<dbReference type="EMBL" id="KZ405535">
    <property type="protein sequence ID" value="PIO53843.1"/>
    <property type="molecule type" value="Genomic_DNA"/>
</dbReference>
<evidence type="ECO:0000259" key="1">
    <source>
        <dbReference type="Pfam" id="PF13358"/>
    </source>
</evidence>